<evidence type="ECO:0000256" key="14">
    <source>
        <dbReference type="SAM" id="Coils"/>
    </source>
</evidence>
<dbReference type="GO" id="GO:0004618">
    <property type="term" value="F:phosphoglycerate kinase activity"/>
    <property type="evidence" value="ECO:0007669"/>
    <property type="project" value="UniProtKB-EC"/>
</dbReference>
<feature type="compositionally biased region" description="Polar residues" evidence="15">
    <location>
        <begin position="115"/>
        <end position="124"/>
    </location>
</feature>
<evidence type="ECO:0000256" key="6">
    <source>
        <dbReference type="ARBA" id="ARBA00022741"/>
    </source>
</evidence>
<dbReference type="FunFam" id="3.40.50.1260:FF:000031">
    <property type="entry name" value="Phosphoglycerate kinase 1"/>
    <property type="match status" value="1"/>
</dbReference>
<evidence type="ECO:0000313" key="18">
    <source>
        <dbReference type="Proteomes" id="UP000604046"/>
    </source>
</evidence>
<keyword evidence="14" id="KW-0175">Coiled coil</keyword>
<dbReference type="Gene3D" id="3.30.428.10">
    <property type="entry name" value="HIT-like"/>
    <property type="match status" value="1"/>
</dbReference>
<evidence type="ECO:0000256" key="15">
    <source>
        <dbReference type="SAM" id="MobiDB-lite"/>
    </source>
</evidence>
<keyword evidence="8" id="KW-0067">ATP-binding</keyword>
<keyword evidence="9" id="KW-0460">Magnesium</keyword>
<evidence type="ECO:0000256" key="5">
    <source>
        <dbReference type="ARBA" id="ARBA00022679"/>
    </source>
</evidence>
<evidence type="ECO:0000256" key="2">
    <source>
        <dbReference type="ARBA" id="ARBA00004838"/>
    </source>
</evidence>
<dbReference type="PANTHER" id="PTHR47670:SF1">
    <property type="entry name" value="ADENYLYLSULFATASE HINT3"/>
    <property type="match status" value="1"/>
</dbReference>
<feature type="domain" description="HIT" evidence="16">
    <location>
        <begin position="466"/>
        <end position="574"/>
    </location>
</feature>
<comment type="pathway">
    <text evidence="2 12">Carbohydrate degradation; glycolysis; pyruvate from D-glyceraldehyde 3-phosphate: step 2/5.</text>
</comment>
<evidence type="ECO:0000259" key="16">
    <source>
        <dbReference type="PROSITE" id="PS51084"/>
    </source>
</evidence>
<evidence type="ECO:0000256" key="1">
    <source>
        <dbReference type="ARBA" id="ARBA00001946"/>
    </source>
</evidence>
<dbReference type="InterPro" id="IPR015824">
    <property type="entry name" value="Phosphoglycerate_kinase_N"/>
</dbReference>
<keyword evidence="6" id="KW-0547">Nucleotide-binding</keyword>
<dbReference type="SUPFAM" id="SSF54197">
    <property type="entry name" value="HIT-like"/>
    <property type="match status" value="1"/>
</dbReference>
<dbReference type="GO" id="GO:0006790">
    <property type="term" value="P:sulfur compound metabolic process"/>
    <property type="evidence" value="ECO:0007669"/>
    <property type="project" value="TreeGrafter"/>
</dbReference>
<evidence type="ECO:0000256" key="11">
    <source>
        <dbReference type="PROSITE-ProRule" id="PRU00464"/>
    </source>
</evidence>
<dbReference type="InterPro" id="IPR011146">
    <property type="entry name" value="HIT-like"/>
</dbReference>
<feature type="compositionally biased region" description="Basic and acidic residues" evidence="15">
    <location>
        <begin position="657"/>
        <end position="673"/>
    </location>
</feature>
<feature type="coiled-coil region" evidence="14">
    <location>
        <begin position="586"/>
        <end position="634"/>
    </location>
</feature>
<dbReference type="OrthoDB" id="672793at2759"/>
<dbReference type="InterPro" id="IPR001576">
    <property type="entry name" value="Phosphoglycerate_kinase"/>
</dbReference>
<dbReference type="GO" id="GO:0006096">
    <property type="term" value="P:glycolytic process"/>
    <property type="evidence" value="ECO:0007669"/>
    <property type="project" value="UniProtKB-UniPathway"/>
</dbReference>
<dbReference type="UniPathway" id="UPA00109">
    <property type="reaction ID" value="UER00185"/>
</dbReference>
<evidence type="ECO:0000256" key="10">
    <source>
        <dbReference type="ARBA" id="ARBA00023152"/>
    </source>
</evidence>
<comment type="similarity">
    <text evidence="3 12">Belongs to the phosphoglycerate kinase family.</text>
</comment>
<evidence type="ECO:0000256" key="12">
    <source>
        <dbReference type="RuleBase" id="RU000532"/>
    </source>
</evidence>
<evidence type="ECO:0000313" key="17">
    <source>
        <dbReference type="EMBL" id="CAE7242549.1"/>
    </source>
</evidence>
<keyword evidence="7 12" id="KW-0418">Kinase</keyword>
<proteinExistence type="inferred from homology"/>
<feature type="compositionally biased region" description="Pro residues" evidence="15">
    <location>
        <begin position="674"/>
        <end position="683"/>
    </location>
</feature>
<organism evidence="17 18">
    <name type="scientific">Symbiodinium natans</name>
    <dbReference type="NCBI Taxonomy" id="878477"/>
    <lineage>
        <taxon>Eukaryota</taxon>
        <taxon>Sar</taxon>
        <taxon>Alveolata</taxon>
        <taxon>Dinophyceae</taxon>
        <taxon>Suessiales</taxon>
        <taxon>Symbiodiniaceae</taxon>
        <taxon>Symbiodinium</taxon>
    </lineage>
</organism>
<feature type="compositionally biased region" description="Pro residues" evidence="15">
    <location>
        <begin position="296"/>
        <end position="312"/>
    </location>
</feature>
<feature type="compositionally biased region" description="Pro residues" evidence="15">
    <location>
        <begin position="170"/>
        <end position="187"/>
    </location>
</feature>
<dbReference type="InterPro" id="IPR036043">
    <property type="entry name" value="Phosphoglycerate_kinase_sf"/>
</dbReference>
<keyword evidence="18" id="KW-1185">Reference proteome</keyword>
<dbReference type="EC" id="2.7.2.3" evidence="4 12"/>
<dbReference type="PANTHER" id="PTHR47670">
    <property type="entry name" value="ADENYLYLSULFATASE HINT3"/>
    <property type="match status" value="1"/>
</dbReference>
<evidence type="ECO:0000256" key="9">
    <source>
        <dbReference type="ARBA" id="ARBA00022842"/>
    </source>
</evidence>
<dbReference type="GO" id="GO:0005524">
    <property type="term" value="F:ATP binding"/>
    <property type="evidence" value="ECO:0007669"/>
    <property type="project" value="UniProtKB-KW"/>
</dbReference>
<keyword evidence="5 12" id="KW-0808">Transferase</keyword>
<dbReference type="GO" id="GO:0047627">
    <property type="term" value="F:adenylylsulfatase activity"/>
    <property type="evidence" value="ECO:0007669"/>
    <property type="project" value="TreeGrafter"/>
</dbReference>
<dbReference type="SUPFAM" id="SSF53748">
    <property type="entry name" value="Phosphoglycerate kinase"/>
    <property type="match status" value="1"/>
</dbReference>
<comment type="catalytic activity">
    <reaction evidence="12">
        <text>(2R)-3-phosphoglycerate + ATP = (2R)-3-phospho-glyceroyl phosphate + ADP</text>
        <dbReference type="Rhea" id="RHEA:14801"/>
        <dbReference type="ChEBI" id="CHEBI:30616"/>
        <dbReference type="ChEBI" id="CHEBI:57604"/>
        <dbReference type="ChEBI" id="CHEBI:58272"/>
        <dbReference type="ChEBI" id="CHEBI:456216"/>
        <dbReference type="EC" id="2.7.2.3"/>
    </reaction>
</comment>
<feature type="region of interest" description="Disordered" evidence="15">
    <location>
        <begin position="652"/>
        <end position="712"/>
    </location>
</feature>
<comment type="cofactor">
    <cofactor evidence="1">
        <name>Mg(2+)</name>
        <dbReference type="ChEBI" id="CHEBI:18420"/>
    </cofactor>
</comment>
<dbReference type="EMBL" id="CAJNDS010000979">
    <property type="protein sequence ID" value="CAE7242549.1"/>
    <property type="molecule type" value="Genomic_DNA"/>
</dbReference>
<feature type="region of interest" description="Disordered" evidence="15">
    <location>
        <begin position="1"/>
        <end position="67"/>
    </location>
</feature>
<evidence type="ECO:0000256" key="7">
    <source>
        <dbReference type="ARBA" id="ARBA00022777"/>
    </source>
</evidence>
<sequence length="760" mass="79916">MGMVQAGDVAAPVCYRGPPGPMGDPGPEGPKGPPGDPGDNGPEGGPGPAGAEGPPPTLPPTSLFEEEEASSGCEDWCLVHLKSQHWGKIPQCRACVGSHRPQSLVPSPHLEATRNLGSTESSPTTRREAEGLTQQANSAAAAVVAGCPAGPRGPRGPVGAKGPRGDRGPDGPPGPPGRPGPQGPPGPARAVSLLPTRDSQEAKLPEADDGEGVVMVGQKEVEAGASRAPEAAEAPGLTQGSATKPGCEAFCKIYVNWKYWPLIPDCKFCVGGPATGPPGPKGPRGPRGTRGDRGPPGHPGPRGPPGPPGPPGYPGELVDCKDWCYVYLKPKYWMLLPDCRACWGTKRAVLLPTDSTPQEVDSVHLMQAKTIIWNGPMGVFEMESFEAGTKALMDEVVAATKRGTTTIIGGGDTATCCKKYDTESKVSHCSTGGGASLELLEGKELPGVAVLNEKVAATNNYSDDNVFSQIIDGTIPCFKIFETEDTLAFLDAFPKVKGHAVLIPKRKGFLALDGMPGDAAAAFLGELPRLCKAVKRATGCQAVNVISNLGAEAGQIVFHPHVHVIPRYQDDNMLTMAPSASTMVDKDEATETANEIKNALRSIRTKPNKTSQELQALKAENDSLKEKLAALEPLIQAARVIQSYKPSQAVAKAAAAAKEEEQRPKMRDRRDNRAPPPPAPPQRPPERSGKGTGKMQSKGGYGGDYGDYGYSSYDHHNYDTGYDTWEEPARLKGKAGGKGYGPPQNYGYFKGGGRGKGKFK</sequence>
<evidence type="ECO:0000256" key="3">
    <source>
        <dbReference type="ARBA" id="ARBA00008982"/>
    </source>
</evidence>
<gene>
    <name evidence="17" type="primary">PGK</name>
    <name evidence="17" type="ORF">SNAT2548_LOCUS11153</name>
</gene>
<dbReference type="Pfam" id="PF01230">
    <property type="entry name" value="HIT"/>
    <property type="match status" value="1"/>
</dbReference>
<feature type="compositionally biased region" description="Gly residues" evidence="15">
    <location>
        <begin position="41"/>
        <end position="50"/>
    </location>
</feature>
<feature type="compositionally biased region" description="Low complexity" evidence="15">
    <location>
        <begin position="139"/>
        <end position="161"/>
    </location>
</feature>
<comment type="caution">
    <text evidence="17">The sequence shown here is derived from an EMBL/GenBank/DDBJ whole genome shotgun (WGS) entry which is preliminary data.</text>
</comment>
<dbReference type="AlphaFoldDB" id="A0A812LJI3"/>
<dbReference type="InterPro" id="IPR036265">
    <property type="entry name" value="HIT-like_sf"/>
</dbReference>
<dbReference type="Pfam" id="PF00162">
    <property type="entry name" value="PGK"/>
    <property type="match status" value="1"/>
</dbReference>
<reference evidence="17" key="1">
    <citation type="submission" date="2021-02" db="EMBL/GenBank/DDBJ databases">
        <authorList>
            <person name="Dougan E. K."/>
            <person name="Rhodes N."/>
            <person name="Thang M."/>
            <person name="Chan C."/>
        </authorList>
    </citation>
    <scope>NUCLEOTIDE SEQUENCE</scope>
</reference>
<feature type="short sequence motif" description="Histidine triad motif" evidence="11">
    <location>
        <begin position="559"/>
        <end position="563"/>
    </location>
</feature>
<keyword evidence="10" id="KW-0324">Glycolysis</keyword>
<evidence type="ECO:0000256" key="8">
    <source>
        <dbReference type="ARBA" id="ARBA00022840"/>
    </source>
</evidence>
<dbReference type="PRINTS" id="PR00477">
    <property type="entry name" value="PHGLYCKINASE"/>
</dbReference>
<dbReference type="Gene3D" id="3.40.50.1260">
    <property type="entry name" value="Phosphoglycerate kinase, N-terminal domain"/>
    <property type="match status" value="2"/>
</dbReference>
<feature type="region of interest" description="Disordered" evidence="15">
    <location>
        <begin position="99"/>
        <end position="192"/>
    </location>
</feature>
<feature type="region of interest" description="Disordered" evidence="15">
    <location>
        <begin position="730"/>
        <end position="760"/>
    </location>
</feature>
<feature type="compositionally biased region" description="Pro residues" evidence="15">
    <location>
        <begin position="18"/>
        <end position="36"/>
    </location>
</feature>
<evidence type="ECO:0000256" key="13">
    <source>
        <dbReference type="RuleBase" id="RU000696"/>
    </source>
</evidence>
<feature type="region of interest" description="Disordered" evidence="15">
    <location>
        <begin position="276"/>
        <end position="312"/>
    </location>
</feature>
<dbReference type="PROSITE" id="PS51084">
    <property type="entry name" value="HIT_2"/>
    <property type="match status" value="1"/>
</dbReference>
<protein>
    <recommendedName>
        <fullName evidence="4 12">Phosphoglycerate kinase</fullName>
        <ecNumber evidence="4 12">2.7.2.3</ecNumber>
    </recommendedName>
</protein>
<evidence type="ECO:0000256" key="4">
    <source>
        <dbReference type="ARBA" id="ARBA00013061"/>
    </source>
</evidence>
<comment type="subunit">
    <text evidence="13">Monomer.</text>
</comment>
<accession>A0A812LJI3</accession>
<name>A0A812LJI3_9DINO</name>
<dbReference type="Proteomes" id="UP000604046">
    <property type="component" value="Unassembled WGS sequence"/>
</dbReference>